<evidence type="ECO:0000256" key="2">
    <source>
        <dbReference type="ARBA" id="ARBA00004648"/>
    </source>
</evidence>
<comment type="function">
    <text evidence="10">Catalytic component of the signal peptidase complex (SPC) which catalyzes the cleavage of N-terminal signal sequences from nascent proteins as they are translocated into the lumen of the endoplasmic reticulum. Specifically cleaves N-terminal signal peptides that contain a hydrophobic alpha-helix (h-region) shorter than 18-20 amino acids.</text>
</comment>
<feature type="domain" description="Peptidase S26" evidence="12">
    <location>
        <begin position="35"/>
        <end position="103"/>
    </location>
</feature>
<evidence type="ECO:0000256" key="3">
    <source>
        <dbReference type="ARBA" id="ARBA00011035"/>
    </source>
</evidence>
<comment type="catalytic activity">
    <reaction evidence="1">
        <text>Cleavage of hydrophobic, N-terminal signal or leader sequences from secreted and periplasmic proteins.</text>
        <dbReference type="EC" id="3.4.21.89"/>
    </reaction>
</comment>
<evidence type="ECO:0000256" key="11">
    <source>
        <dbReference type="SAM" id="Phobius"/>
    </source>
</evidence>
<dbReference type="EMBL" id="LDAU01000154">
    <property type="protein sequence ID" value="KRX02558.1"/>
    <property type="molecule type" value="Genomic_DNA"/>
</dbReference>
<dbReference type="PRINTS" id="PR00728">
    <property type="entry name" value="SIGNALPTASE"/>
</dbReference>
<dbReference type="EC" id="3.4.21.89" evidence="4"/>
<dbReference type="InParanoid" id="A0A0V0QJW4"/>
<reference evidence="13 14" key="1">
    <citation type="journal article" date="2015" name="Sci. Rep.">
        <title>Genome of the facultative scuticociliatosis pathogen Pseudocohnilembus persalinus provides insight into its virulence through horizontal gene transfer.</title>
        <authorList>
            <person name="Xiong J."/>
            <person name="Wang G."/>
            <person name="Cheng J."/>
            <person name="Tian M."/>
            <person name="Pan X."/>
            <person name="Warren A."/>
            <person name="Jiang C."/>
            <person name="Yuan D."/>
            <person name="Miao W."/>
        </authorList>
    </citation>
    <scope>NUCLEOTIDE SEQUENCE [LARGE SCALE GENOMIC DNA]</scope>
    <source>
        <strain evidence="13">36N120E</strain>
    </source>
</reference>
<evidence type="ECO:0000259" key="12">
    <source>
        <dbReference type="Pfam" id="PF10502"/>
    </source>
</evidence>
<proteinExistence type="inferred from homology"/>
<dbReference type="PANTHER" id="PTHR10806">
    <property type="entry name" value="SIGNAL PEPTIDASE COMPLEX CATALYTIC SUBUNIT SEC11"/>
    <property type="match status" value="1"/>
</dbReference>
<dbReference type="InterPro" id="IPR036286">
    <property type="entry name" value="LexA/Signal_pep-like_sf"/>
</dbReference>
<dbReference type="Proteomes" id="UP000054937">
    <property type="component" value="Unassembled WGS sequence"/>
</dbReference>
<dbReference type="Pfam" id="PF10502">
    <property type="entry name" value="Peptidase_S26"/>
    <property type="match status" value="1"/>
</dbReference>
<evidence type="ECO:0000256" key="1">
    <source>
        <dbReference type="ARBA" id="ARBA00000677"/>
    </source>
</evidence>
<dbReference type="SUPFAM" id="SSF51306">
    <property type="entry name" value="LexA/Signal peptidase"/>
    <property type="match status" value="1"/>
</dbReference>
<dbReference type="PANTHER" id="PTHR10806:SF6">
    <property type="entry name" value="SIGNAL PEPTIDASE COMPLEX CATALYTIC SUBUNIT SEC11"/>
    <property type="match status" value="1"/>
</dbReference>
<evidence type="ECO:0000256" key="7">
    <source>
        <dbReference type="ARBA" id="ARBA00022692"/>
    </source>
</evidence>
<dbReference type="NCBIfam" id="TIGR02228">
    <property type="entry name" value="sigpep_I_arch"/>
    <property type="match status" value="1"/>
</dbReference>
<dbReference type="InterPro" id="IPR019533">
    <property type="entry name" value="Peptidase_S26"/>
</dbReference>
<comment type="caution">
    <text evidence="13">The sequence shown here is derived from an EMBL/GenBank/DDBJ whole genome shotgun (WGS) entry which is preliminary data.</text>
</comment>
<name>A0A0V0QJW4_PSEPJ</name>
<evidence type="ECO:0000256" key="6">
    <source>
        <dbReference type="ARBA" id="ARBA00021755"/>
    </source>
</evidence>
<dbReference type="AlphaFoldDB" id="A0A0V0QJW4"/>
<evidence type="ECO:0000313" key="13">
    <source>
        <dbReference type="EMBL" id="KRX02558.1"/>
    </source>
</evidence>
<comment type="similarity">
    <text evidence="3">Belongs to the peptidase S26B family.</text>
</comment>
<dbReference type="GO" id="GO:0006465">
    <property type="term" value="P:signal peptide processing"/>
    <property type="evidence" value="ECO:0007669"/>
    <property type="project" value="InterPro"/>
</dbReference>
<dbReference type="OrthoDB" id="10257561at2759"/>
<evidence type="ECO:0000256" key="10">
    <source>
        <dbReference type="ARBA" id="ARBA00045533"/>
    </source>
</evidence>
<sequence>MVLNIVQEYYSKIKQMKLRKIFIQGVSLAMIVGSALMVWKILMVITMCESPVVVVLSGSMEPAYHRGDILFLSWWDEKIVAGDVVVYKLKSQEIPIVHRVITVQDKNNGQDSYILTKGDNNPVDDRNLFDYRKIWLYEKDLMGRIDGYVPYVGYFTILLNDYPILKYMVLTIMSVLVLTAKDPQS</sequence>
<keyword evidence="7 11" id="KW-0812">Transmembrane</keyword>
<accession>A0A0V0QJW4</accession>
<dbReference type="CDD" id="cd06530">
    <property type="entry name" value="S26_SPase_I"/>
    <property type="match status" value="1"/>
</dbReference>
<dbReference type="GO" id="GO:0009003">
    <property type="term" value="F:signal peptidase activity"/>
    <property type="evidence" value="ECO:0007669"/>
    <property type="project" value="UniProtKB-EC"/>
</dbReference>
<keyword evidence="9 11" id="KW-0472">Membrane</keyword>
<organism evidence="13 14">
    <name type="scientific">Pseudocohnilembus persalinus</name>
    <name type="common">Ciliate</name>
    <dbReference type="NCBI Taxonomy" id="266149"/>
    <lineage>
        <taxon>Eukaryota</taxon>
        <taxon>Sar</taxon>
        <taxon>Alveolata</taxon>
        <taxon>Ciliophora</taxon>
        <taxon>Intramacronucleata</taxon>
        <taxon>Oligohymenophorea</taxon>
        <taxon>Scuticociliatia</taxon>
        <taxon>Philasterida</taxon>
        <taxon>Pseudocohnilembidae</taxon>
        <taxon>Pseudocohnilembus</taxon>
    </lineage>
</organism>
<gene>
    <name evidence="13" type="ORF">PPERSA_11898</name>
</gene>
<protein>
    <recommendedName>
        <fullName evidence="5">Signal peptidase complex catalytic subunit SEC11</fullName>
        <ecNumber evidence="4">3.4.21.89</ecNumber>
    </recommendedName>
    <alternativeName>
        <fullName evidence="6">Signal peptidase complex catalytic subunit sec11</fullName>
    </alternativeName>
</protein>
<dbReference type="FunCoup" id="A0A0V0QJW4">
    <property type="interactions" value="331"/>
</dbReference>
<dbReference type="GO" id="GO:0005787">
    <property type="term" value="C:signal peptidase complex"/>
    <property type="evidence" value="ECO:0007669"/>
    <property type="project" value="TreeGrafter"/>
</dbReference>
<dbReference type="OMA" id="ILMNEYP"/>
<feature type="transmembrane region" description="Helical" evidence="11">
    <location>
        <begin position="21"/>
        <end position="42"/>
    </location>
</feature>
<dbReference type="InterPro" id="IPR001733">
    <property type="entry name" value="Peptidase_S26B"/>
</dbReference>
<keyword evidence="14" id="KW-1185">Reference proteome</keyword>
<evidence type="ECO:0000256" key="9">
    <source>
        <dbReference type="ARBA" id="ARBA00023136"/>
    </source>
</evidence>
<evidence type="ECO:0000256" key="8">
    <source>
        <dbReference type="ARBA" id="ARBA00022989"/>
    </source>
</evidence>
<evidence type="ECO:0000256" key="4">
    <source>
        <dbReference type="ARBA" id="ARBA00013208"/>
    </source>
</evidence>
<dbReference type="GO" id="GO:0004252">
    <property type="term" value="F:serine-type endopeptidase activity"/>
    <property type="evidence" value="ECO:0007669"/>
    <property type="project" value="InterPro"/>
</dbReference>
<evidence type="ECO:0000256" key="5">
    <source>
        <dbReference type="ARBA" id="ARBA00019685"/>
    </source>
</evidence>
<comment type="subcellular location">
    <subcellularLocation>
        <location evidence="2">Endoplasmic reticulum membrane</location>
        <topology evidence="2">Single-pass type II membrane protein</topology>
    </subcellularLocation>
</comment>
<evidence type="ECO:0000313" key="14">
    <source>
        <dbReference type="Proteomes" id="UP000054937"/>
    </source>
</evidence>
<keyword evidence="8 11" id="KW-1133">Transmembrane helix</keyword>
<dbReference type="Gene3D" id="2.10.109.10">
    <property type="entry name" value="Umud Fragment, subunit A"/>
    <property type="match status" value="1"/>
</dbReference>